<dbReference type="Proteomes" id="UP001188597">
    <property type="component" value="Unassembled WGS sequence"/>
</dbReference>
<protein>
    <recommendedName>
        <fullName evidence="2">Coenzyme PQQ synthesis protein F-like C-terminal lobe domain-containing protein</fullName>
    </recommendedName>
</protein>
<dbReference type="EMBL" id="JAVXUP010001971">
    <property type="protein sequence ID" value="KAK3006602.1"/>
    <property type="molecule type" value="Genomic_DNA"/>
</dbReference>
<reference evidence="3" key="1">
    <citation type="submission" date="2022-12" db="EMBL/GenBank/DDBJ databases">
        <title>Draft genome assemblies for two species of Escallonia (Escalloniales).</title>
        <authorList>
            <person name="Chanderbali A."/>
            <person name="Dervinis C."/>
            <person name="Anghel I."/>
            <person name="Soltis D."/>
            <person name="Soltis P."/>
            <person name="Zapata F."/>
        </authorList>
    </citation>
    <scope>NUCLEOTIDE SEQUENCE</scope>
    <source>
        <strain evidence="3">UCBG64.0493</strain>
        <tissue evidence="3">Leaf</tissue>
    </source>
</reference>
<feature type="non-terminal residue" evidence="3">
    <location>
        <position position="1"/>
    </location>
</feature>
<dbReference type="Gene3D" id="3.30.830.10">
    <property type="entry name" value="Metalloenzyme, LuxS/M16 peptidase-like"/>
    <property type="match status" value="1"/>
</dbReference>
<dbReference type="InterPro" id="IPR054734">
    <property type="entry name" value="PqqF-like_C_4"/>
</dbReference>
<dbReference type="GO" id="GO:0005829">
    <property type="term" value="C:cytosol"/>
    <property type="evidence" value="ECO:0007669"/>
    <property type="project" value="TreeGrafter"/>
</dbReference>
<keyword evidence="1" id="KW-0479">Metal-binding</keyword>
<dbReference type="PANTHER" id="PTHR43690">
    <property type="entry name" value="NARDILYSIN"/>
    <property type="match status" value="1"/>
</dbReference>
<feature type="domain" description="Coenzyme PQQ synthesis protein F-like C-terminal lobe" evidence="2">
    <location>
        <begin position="1"/>
        <end position="85"/>
    </location>
</feature>
<dbReference type="InterPro" id="IPR011249">
    <property type="entry name" value="Metalloenz_LuxS/M16"/>
</dbReference>
<proteinExistence type="predicted"/>
<evidence type="ECO:0000313" key="3">
    <source>
        <dbReference type="EMBL" id="KAK3006602.1"/>
    </source>
</evidence>
<organism evidence="3 4">
    <name type="scientific">Escallonia herrerae</name>
    <dbReference type="NCBI Taxonomy" id="1293975"/>
    <lineage>
        <taxon>Eukaryota</taxon>
        <taxon>Viridiplantae</taxon>
        <taxon>Streptophyta</taxon>
        <taxon>Embryophyta</taxon>
        <taxon>Tracheophyta</taxon>
        <taxon>Spermatophyta</taxon>
        <taxon>Magnoliopsida</taxon>
        <taxon>eudicotyledons</taxon>
        <taxon>Gunneridae</taxon>
        <taxon>Pentapetalae</taxon>
        <taxon>asterids</taxon>
        <taxon>campanulids</taxon>
        <taxon>Escalloniales</taxon>
        <taxon>Escalloniaceae</taxon>
        <taxon>Escallonia</taxon>
    </lineage>
</organism>
<dbReference type="InterPro" id="IPR050626">
    <property type="entry name" value="Peptidase_M16"/>
</dbReference>
<comment type="caution">
    <text evidence="3">The sequence shown here is derived from an EMBL/GenBank/DDBJ whole genome shotgun (WGS) entry which is preliminary data.</text>
</comment>
<keyword evidence="4" id="KW-1185">Reference proteome</keyword>
<dbReference type="GO" id="GO:0046872">
    <property type="term" value="F:metal ion binding"/>
    <property type="evidence" value="ECO:0007669"/>
    <property type="project" value="UniProtKB-KW"/>
</dbReference>
<evidence type="ECO:0000313" key="4">
    <source>
        <dbReference type="Proteomes" id="UP001188597"/>
    </source>
</evidence>
<name>A0AA89ALB5_9ASTE</name>
<dbReference type="SUPFAM" id="SSF63411">
    <property type="entry name" value="LuxS/MPP-like metallohydrolase"/>
    <property type="match status" value="1"/>
</dbReference>
<accession>A0AA89ALB5</accession>
<dbReference type="AlphaFoldDB" id="A0AA89ALB5"/>
<dbReference type="Pfam" id="PF22456">
    <property type="entry name" value="PqqF-like_C_4"/>
    <property type="match status" value="1"/>
</dbReference>
<sequence>TKEQRGYVVDCSPWVTYRILGFCFRVQSSEYNPVYLQGRIDSFINGLEELFDGLDDESFENYKNGLTAKLLEKDPSLSYESNRYWGQIIDKRYMFDLSEREAEELKSIPKCDVLNWYETFLRQPSPHCRRLAVRVWGCNTNSLEADTPLKSVQAIKDLAAFKMSSNFYPAIC</sequence>
<dbReference type="PANTHER" id="PTHR43690:SF18">
    <property type="entry name" value="INSULIN-DEGRADING ENZYME-RELATED"/>
    <property type="match status" value="1"/>
</dbReference>
<gene>
    <name evidence="3" type="ORF">RJ639_016497</name>
</gene>
<evidence type="ECO:0000259" key="2">
    <source>
        <dbReference type="Pfam" id="PF22456"/>
    </source>
</evidence>
<evidence type="ECO:0000256" key="1">
    <source>
        <dbReference type="ARBA" id="ARBA00022723"/>
    </source>
</evidence>